<evidence type="ECO:0000256" key="1">
    <source>
        <dbReference type="SAM" id="Phobius"/>
    </source>
</evidence>
<dbReference type="AlphaFoldDB" id="A0AAD0YSI3"/>
<feature type="transmembrane region" description="Helical" evidence="1">
    <location>
        <begin position="123"/>
        <end position="140"/>
    </location>
</feature>
<evidence type="ECO:0000313" key="2">
    <source>
        <dbReference type="EMBL" id="AZB16428.1"/>
    </source>
</evidence>
<keyword evidence="1" id="KW-0812">Transmembrane</keyword>
<organism evidence="2 3">
    <name type="scientific">Chryseobacterium indologenes</name>
    <name type="common">Flavobacterium indologenes</name>
    <dbReference type="NCBI Taxonomy" id="253"/>
    <lineage>
        <taxon>Bacteria</taxon>
        <taxon>Pseudomonadati</taxon>
        <taxon>Bacteroidota</taxon>
        <taxon>Flavobacteriia</taxon>
        <taxon>Flavobacteriales</taxon>
        <taxon>Weeksellaceae</taxon>
        <taxon>Chryseobacterium group</taxon>
        <taxon>Chryseobacterium</taxon>
    </lineage>
</organism>
<gene>
    <name evidence="2" type="ORF">EG352_00835</name>
</gene>
<evidence type="ECO:0000313" key="3">
    <source>
        <dbReference type="Proteomes" id="UP000269015"/>
    </source>
</evidence>
<dbReference type="Proteomes" id="UP000269015">
    <property type="component" value="Chromosome"/>
</dbReference>
<name>A0AAD0YSI3_CHRID</name>
<keyword evidence="1" id="KW-1133">Transmembrane helix</keyword>
<protein>
    <recommendedName>
        <fullName evidence="4">DUF4149 domain-containing protein</fullName>
    </recommendedName>
</protein>
<keyword evidence="1" id="KW-0472">Membrane</keyword>
<proteinExistence type="predicted"/>
<feature type="transmembrane region" description="Helical" evidence="1">
    <location>
        <begin position="50"/>
        <end position="69"/>
    </location>
</feature>
<sequence>MKLSLKNPIVLCLLSLMAGMLMTVSFLETPLKFQVQGMALTTALELGKLMFGVSTKIQSLFLFLILAFMMISYKNYTKFDFLIIIIFLILLSLQQYWMLPVLSNRVDLLSSGRTLLPTPVHDYFIYAESAKTALVLIAIISQFKKHIADTENNHSYTKNITH</sequence>
<feature type="transmembrane region" description="Helical" evidence="1">
    <location>
        <begin position="81"/>
        <end position="103"/>
    </location>
</feature>
<accession>A0AAD0YSI3</accession>
<dbReference type="RefSeq" id="WP_060868867.1">
    <property type="nucleotide sequence ID" value="NZ_CP033930.1"/>
</dbReference>
<reference evidence="2 3" key="1">
    <citation type="submission" date="2018-11" db="EMBL/GenBank/DDBJ databases">
        <title>Proposal to divide the Flavobacteriaceae and reorganize its genera based on Amino Acid Identity values calculated from whole genome sequences.</title>
        <authorList>
            <person name="Nicholson A.C."/>
            <person name="Gulvik C.A."/>
            <person name="Whitney A.M."/>
            <person name="Humrighouse B.W."/>
            <person name="Bell M."/>
            <person name="Holmes B."/>
            <person name="Steigerwalt A.G."/>
            <person name="Villarma A."/>
            <person name="Sheth M."/>
            <person name="Batra D."/>
            <person name="Pryor J."/>
            <person name="Bernardet J.-F."/>
            <person name="Hugo C."/>
            <person name="Kampfer P."/>
            <person name="Newman J."/>
            <person name="McQuiston J.R."/>
        </authorList>
    </citation>
    <scope>NUCLEOTIDE SEQUENCE [LARGE SCALE GENOMIC DNA]</scope>
    <source>
        <strain evidence="2 3">H5559</strain>
    </source>
</reference>
<dbReference type="EMBL" id="CP033930">
    <property type="protein sequence ID" value="AZB16428.1"/>
    <property type="molecule type" value="Genomic_DNA"/>
</dbReference>
<evidence type="ECO:0008006" key="4">
    <source>
        <dbReference type="Google" id="ProtNLM"/>
    </source>
</evidence>